<proteinExistence type="predicted"/>
<gene>
    <name evidence="1" type="ORF">Barrevirus31_2</name>
</gene>
<sequence length="117" mass="13648">MVNLTREIYDCPITKYKVEYIINENKGTKEKVALFNTVVTDYKNMKAFLSLIRSSIDQLKEKNIQYICQTVTIKEFNEFLKDKTSWQVITSSEKEEICMIKCPIDDFLENYGVGLGL</sequence>
<organism evidence="1">
    <name type="scientific">Barrevirus sp</name>
    <dbReference type="NCBI Taxonomy" id="2487763"/>
    <lineage>
        <taxon>Viruses</taxon>
        <taxon>Varidnaviria</taxon>
        <taxon>Bamfordvirae</taxon>
        <taxon>Nucleocytoviricota</taxon>
        <taxon>Megaviricetes</taxon>
        <taxon>Imitervirales</taxon>
        <taxon>Mimiviridae</taxon>
        <taxon>Klosneuvirinae</taxon>
    </lineage>
</organism>
<dbReference type="EMBL" id="MK072028">
    <property type="protein sequence ID" value="AYV77299.1"/>
    <property type="molecule type" value="Genomic_DNA"/>
</dbReference>
<accession>A0A3G4ZV54</accession>
<evidence type="ECO:0000313" key="1">
    <source>
        <dbReference type="EMBL" id="AYV77299.1"/>
    </source>
</evidence>
<name>A0A3G4ZV54_9VIRU</name>
<protein>
    <submittedName>
        <fullName evidence="1">Uncharacterized protein</fullName>
    </submittedName>
</protein>
<reference evidence="1" key="1">
    <citation type="submission" date="2018-10" db="EMBL/GenBank/DDBJ databases">
        <title>Hidden diversity of soil giant viruses.</title>
        <authorList>
            <person name="Schulz F."/>
            <person name="Alteio L."/>
            <person name="Goudeau D."/>
            <person name="Ryan E.M."/>
            <person name="Malmstrom R.R."/>
            <person name="Blanchard J."/>
            <person name="Woyke T."/>
        </authorList>
    </citation>
    <scope>NUCLEOTIDE SEQUENCE</scope>
    <source>
        <strain evidence="1">BAV1</strain>
    </source>
</reference>